<dbReference type="GO" id="GO:0000976">
    <property type="term" value="F:transcription cis-regulatory region binding"/>
    <property type="evidence" value="ECO:0007669"/>
    <property type="project" value="TreeGrafter"/>
</dbReference>
<dbReference type="SUPFAM" id="SSF48498">
    <property type="entry name" value="Tetracyclin repressor-like, C-terminal domain"/>
    <property type="match status" value="1"/>
</dbReference>
<evidence type="ECO:0000256" key="1">
    <source>
        <dbReference type="ARBA" id="ARBA00023125"/>
    </source>
</evidence>
<organism evidence="4 5">
    <name type="scientific">Auritidibacter ignavus</name>
    <dbReference type="NCBI Taxonomy" id="678932"/>
    <lineage>
        <taxon>Bacteria</taxon>
        <taxon>Bacillati</taxon>
        <taxon>Actinomycetota</taxon>
        <taxon>Actinomycetes</taxon>
        <taxon>Micrococcales</taxon>
        <taxon>Micrococcaceae</taxon>
        <taxon>Auritidibacter</taxon>
    </lineage>
</organism>
<dbReference type="EMBL" id="CP122566">
    <property type="protein sequence ID" value="WGH92237.1"/>
    <property type="molecule type" value="Genomic_DNA"/>
</dbReference>
<dbReference type="InterPro" id="IPR036271">
    <property type="entry name" value="Tet_transcr_reg_TetR-rel_C_sf"/>
</dbReference>
<dbReference type="InterPro" id="IPR001647">
    <property type="entry name" value="HTH_TetR"/>
</dbReference>
<dbReference type="InterPro" id="IPR050109">
    <property type="entry name" value="HTH-type_TetR-like_transc_reg"/>
</dbReference>
<dbReference type="SUPFAM" id="SSF46689">
    <property type="entry name" value="Homeodomain-like"/>
    <property type="match status" value="1"/>
</dbReference>
<evidence type="ECO:0000313" key="5">
    <source>
        <dbReference type="Proteomes" id="UP001224674"/>
    </source>
</evidence>
<dbReference type="Pfam" id="PF00440">
    <property type="entry name" value="TetR_N"/>
    <property type="match status" value="1"/>
</dbReference>
<dbReference type="AlphaFoldDB" id="A0AAJ6AHQ2"/>
<accession>A0AAJ6AHQ2</accession>
<proteinExistence type="predicted"/>
<sequence>MTEIPIELPTRSPRQTEILVAARRRVEAEGWEALSMRMLATDLGIRAPSLYKHLPNKEAVRTQLLIDAFARMGQACWRVIETEASIDLLLRAYRATAAASPELYRLATSGPLDRAALPEGLEEWSGRPFFVVTGNPVIGQALWAATHGLTILELDGRLPPGSDVDAAWEELAEAFE</sequence>
<evidence type="ECO:0000256" key="2">
    <source>
        <dbReference type="PROSITE-ProRule" id="PRU00335"/>
    </source>
</evidence>
<dbReference type="Gene3D" id="1.10.357.10">
    <property type="entry name" value="Tetracycline Repressor, domain 2"/>
    <property type="match status" value="1"/>
</dbReference>
<dbReference type="InterPro" id="IPR009057">
    <property type="entry name" value="Homeodomain-like_sf"/>
</dbReference>
<dbReference type="PANTHER" id="PTHR30055:SF239">
    <property type="entry name" value="TRANSCRIPTIONAL REGULATORY PROTEIN"/>
    <property type="match status" value="1"/>
</dbReference>
<name>A0AAJ6AHQ2_9MICC</name>
<keyword evidence="1 2" id="KW-0238">DNA-binding</keyword>
<dbReference type="RefSeq" id="WP_110099123.1">
    <property type="nucleotide sequence ID" value="NZ_CP122566.1"/>
</dbReference>
<feature type="domain" description="HTH tetR-type" evidence="3">
    <location>
        <begin position="12"/>
        <end position="72"/>
    </location>
</feature>
<dbReference type="Proteomes" id="UP001224674">
    <property type="component" value="Chromosome"/>
</dbReference>
<evidence type="ECO:0000259" key="3">
    <source>
        <dbReference type="PROSITE" id="PS50977"/>
    </source>
</evidence>
<evidence type="ECO:0000313" key="4">
    <source>
        <dbReference type="EMBL" id="WGH92237.1"/>
    </source>
</evidence>
<reference evidence="4 5" key="1">
    <citation type="submission" date="2023-03" db="EMBL/GenBank/DDBJ databases">
        <title>Complete genome sequences of several Auritidibacter ignavus strains isolated from ear infections.</title>
        <authorList>
            <person name="Baehr T."/>
            <person name="Baumhoegger A.M."/>
        </authorList>
    </citation>
    <scope>NUCLEOTIDE SEQUENCE [LARGE SCALE GENOMIC DNA]</scope>
    <source>
        <strain evidence="4 5">BABAE-6</strain>
    </source>
</reference>
<dbReference type="PANTHER" id="PTHR30055">
    <property type="entry name" value="HTH-TYPE TRANSCRIPTIONAL REGULATOR RUTR"/>
    <property type="match status" value="1"/>
</dbReference>
<dbReference type="PROSITE" id="PS50977">
    <property type="entry name" value="HTH_TETR_2"/>
    <property type="match status" value="1"/>
</dbReference>
<gene>
    <name evidence="4" type="ORF">QDX21_07820</name>
</gene>
<keyword evidence="5" id="KW-1185">Reference proteome</keyword>
<feature type="DNA-binding region" description="H-T-H motif" evidence="2">
    <location>
        <begin position="35"/>
        <end position="54"/>
    </location>
</feature>
<protein>
    <submittedName>
        <fullName evidence="4">TetR/AcrR family transcriptional regulator</fullName>
    </submittedName>
</protein>
<dbReference type="GO" id="GO:0003700">
    <property type="term" value="F:DNA-binding transcription factor activity"/>
    <property type="evidence" value="ECO:0007669"/>
    <property type="project" value="TreeGrafter"/>
</dbReference>